<evidence type="ECO:0000313" key="3">
    <source>
        <dbReference type="EMBL" id="KON32210.1"/>
    </source>
</evidence>
<evidence type="ECO:0000256" key="1">
    <source>
        <dbReference type="ARBA" id="ARBA00006962"/>
    </source>
</evidence>
<dbReference type="Proteomes" id="UP000054016">
    <property type="component" value="Unassembled WGS sequence"/>
</dbReference>
<name>A0A0M0BV12_9ARCH</name>
<evidence type="ECO:0000313" key="4">
    <source>
        <dbReference type="Proteomes" id="UP000054016"/>
    </source>
</evidence>
<dbReference type="Gene3D" id="3.40.50.2000">
    <property type="entry name" value="Glycogen Phosphorylase B"/>
    <property type="match status" value="2"/>
</dbReference>
<organism evidence="3 4">
    <name type="scientific">miscellaneous Crenarchaeota group-1 archaeon SG8-32-3</name>
    <dbReference type="NCBI Taxonomy" id="1685125"/>
    <lineage>
        <taxon>Archaea</taxon>
        <taxon>Candidatus Bathyarchaeota</taxon>
        <taxon>MCG-1</taxon>
    </lineage>
</organism>
<dbReference type="PANTHER" id="PTHR21015:SF22">
    <property type="entry name" value="GLYCOSYLTRANSFERASE"/>
    <property type="match status" value="1"/>
</dbReference>
<reference evidence="4" key="1">
    <citation type="submission" date="2015-06" db="EMBL/GenBank/DDBJ databases">
        <title>New insights into the roles of widespread benthic archaea in carbon and nitrogen cycling.</title>
        <authorList>
            <person name="Lazar C.S."/>
            <person name="Baker B.J."/>
            <person name="Seitz K.W."/>
            <person name="Hyde A.S."/>
            <person name="Dick G.J."/>
            <person name="Hinrichs K.-U."/>
            <person name="Teske A.P."/>
        </authorList>
    </citation>
    <scope>NUCLEOTIDE SEQUENCE [LARGE SCALE GENOMIC DNA]</scope>
</reference>
<dbReference type="AlphaFoldDB" id="A0A0M0BV12"/>
<comment type="caution">
    <text evidence="3">The sequence shown here is derived from an EMBL/GenBank/DDBJ whole genome shotgun (WGS) entry which is preliminary data.</text>
</comment>
<comment type="similarity">
    <text evidence="1">Belongs to the glycosyltransferase 28 family.</text>
</comment>
<dbReference type="Pfam" id="PF04101">
    <property type="entry name" value="Glyco_tran_28_C"/>
    <property type="match status" value="1"/>
</dbReference>
<sequence>MRLMLCCSELGLGHVSRIIPLGRKLREKGHELHFFSGGKAYELLRKEFVNVYLCTPVAWYENTSGIVTSASLINILFPLPVFNHEKSKFNIKTSTAMETVHRYYDLRRPIKKIKPDLIIADGDLHALRMASRWKFPSIYIANLIRPSFGFSAFLNPGERFVERYVKTCLKIIIPDNPPPYTVTECNLGNLESIGIREKTEFVGSFLDTTYTRGPEEHIFAPISGPYGTRTKLTQIILPALEELETKSIVSLGTPGKNINKKKGNCHIHSWLSTKEREEKLKNAKLVIFSGGHRTCFETIKYAKPSICIPTQPEQMGNAAKLQKLNCSIFVKSTQEVKTAIQKIEKGYDFYIKNVKKLNAFSNKFKGLDRAVEIIENAV</sequence>
<proteinExistence type="inferred from homology"/>
<feature type="domain" description="Glycosyl transferase family 28 C-terminal" evidence="2">
    <location>
        <begin position="274"/>
        <end position="349"/>
    </location>
</feature>
<dbReference type="GO" id="GO:0016758">
    <property type="term" value="F:hexosyltransferase activity"/>
    <property type="evidence" value="ECO:0007669"/>
    <property type="project" value="InterPro"/>
</dbReference>
<dbReference type="InterPro" id="IPR007235">
    <property type="entry name" value="Glyco_trans_28_C"/>
</dbReference>
<dbReference type="PANTHER" id="PTHR21015">
    <property type="entry name" value="UDP-N-ACETYLGLUCOSAMINE--N-ACETYLMURAMYL-(PENTAPEPTIDE) PYROPHOSPHORYL-UNDECAPRENOL N-ACETYLGLUCOSAMINE TRANSFERASE 1"/>
    <property type="match status" value="1"/>
</dbReference>
<dbReference type="EMBL" id="LFWV01000008">
    <property type="protein sequence ID" value="KON32210.1"/>
    <property type="molecule type" value="Genomic_DNA"/>
</dbReference>
<gene>
    <name evidence="3" type="ORF">AC478_00910</name>
</gene>
<protein>
    <recommendedName>
        <fullName evidence="2">Glycosyl transferase family 28 C-terminal domain-containing protein</fullName>
    </recommendedName>
</protein>
<accession>A0A0M0BV12</accession>
<dbReference type="SUPFAM" id="SSF53756">
    <property type="entry name" value="UDP-Glycosyltransferase/glycogen phosphorylase"/>
    <property type="match status" value="1"/>
</dbReference>
<evidence type="ECO:0000259" key="2">
    <source>
        <dbReference type="Pfam" id="PF04101"/>
    </source>
</evidence>